<dbReference type="EMBL" id="MK071981">
    <property type="protein sequence ID" value="AYV75938.1"/>
    <property type="molecule type" value="Genomic_DNA"/>
</dbReference>
<proteinExistence type="predicted"/>
<organism evidence="1">
    <name type="scientific">Terrestrivirus sp</name>
    <dbReference type="NCBI Taxonomy" id="2487775"/>
    <lineage>
        <taxon>Viruses</taxon>
        <taxon>Varidnaviria</taxon>
        <taxon>Bamfordvirae</taxon>
        <taxon>Nucleocytoviricota</taxon>
        <taxon>Megaviricetes</taxon>
        <taxon>Imitervirales</taxon>
        <taxon>Mimiviridae</taxon>
        <taxon>Klosneuvirinae</taxon>
    </lineage>
</organism>
<sequence length="41" mass="4831">MCYLGKNKVIIVLGYKWKYVFNLKTFTKYQLMGKLDVKAPS</sequence>
<accession>A0A3G4ZM73</accession>
<reference evidence="1" key="1">
    <citation type="submission" date="2018-10" db="EMBL/GenBank/DDBJ databases">
        <title>Hidden diversity of soil giant viruses.</title>
        <authorList>
            <person name="Schulz F."/>
            <person name="Alteio L."/>
            <person name="Goudeau D."/>
            <person name="Ryan E.M."/>
            <person name="Malmstrom R.R."/>
            <person name="Blanchard J."/>
            <person name="Woyke T."/>
        </authorList>
    </citation>
    <scope>NUCLEOTIDE SEQUENCE</scope>
    <source>
        <strain evidence="1">TEV1</strain>
    </source>
</reference>
<evidence type="ECO:0000313" key="1">
    <source>
        <dbReference type="EMBL" id="AYV75938.1"/>
    </source>
</evidence>
<gene>
    <name evidence="1" type="ORF">Terrestrivirus3_207</name>
</gene>
<protein>
    <submittedName>
        <fullName evidence="1">Uncharacterized protein</fullName>
    </submittedName>
</protein>
<name>A0A3G4ZM73_9VIRU</name>